<dbReference type="NCBIfam" id="NF008305">
    <property type="entry name" value="PRK11097.1"/>
    <property type="match status" value="1"/>
</dbReference>
<keyword evidence="5" id="KW-0136">Cellulose degradation</keyword>
<dbReference type="InterPro" id="IPR012341">
    <property type="entry name" value="6hp_glycosidase-like_sf"/>
</dbReference>
<proteinExistence type="inferred from homology"/>
<evidence type="ECO:0000256" key="3">
    <source>
        <dbReference type="ARBA" id="ARBA00012601"/>
    </source>
</evidence>
<sequence>MRRLPNLTAEPFDGRLAGRRALLGAAGLALALPKLVAAAPAAAQPAAPSSPPAAARPPAAAASAATAPAPAPAAAAPAPACHPATDWAAFAARHIQPDGRVIDFNTPQQQSTSEGQSYGMFFALVHNDRATFARVLAWTEANLSGGSLAKQLPAWQWGRKPEGGWGVLDPNAASDADLWIAYALMEGGRLWNDANYRALGRSLLALVVKDEVISVPGLGRMLLPWPKSAASGPLWRLNPSYMPLQLLRYFQQNDAAGPWHEVTENTLRMFGGVTPKGFAPDWCAWSQDSRAFVADPVKGATGSYDAIRTYLWAGMLSDKDPARKMLLLNLRGPRQLLADNHPVPEYVDTVTGAVRGMAPLGFSGAMLPYLKSLDATDALASLVAHVPGGRTPPPVPNATTPPVAPLPYYEQCLLLFGQAWLDGRYEFGRNGQLQPSWRTLCRPNRPA</sequence>
<gene>
    <name evidence="8" type="primary">bcsZ</name>
    <name evidence="8" type="ORF">VVAX_02963</name>
</gene>
<evidence type="ECO:0000256" key="2">
    <source>
        <dbReference type="ARBA" id="ARBA00009209"/>
    </source>
</evidence>
<dbReference type="EC" id="3.2.1.4" evidence="3"/>
<keyword evidence="7" id="KW-0119">Carbohydrate metabolism</keyword>
<comment type="catalytic activity">
    <reaction evidence="1">
        <text>Endohydrolysis of (1-&gt;4)-beta-D-glucosidic linkages in cellulose, lichenin and cereal beta-D-glucans.</text>
        <dbReference type="EC" id="3.2.1.4"/>
    </reaction>
</comment>
<protein>
    <recommendedName>
        <fullName evidence="3">cellulase</fullName>
        <ecNumber evidence="3">3.2.1.4</ecNumber>
    </recommendedName>
</protein>
<comment type="similarity">
    <text evidence="2">Belongs to the glycosyl hydrolase 8 (cellulase D) family.</text>
</comment>
<dbReference type="AlphaFoldDB" id="A0A679J198"/>
<dbReference type="InterPro" id="IPR008928">
    <property type="entry name" value="6-hairpin_glycosidase_sf"/>
</dbReference>
<dbReference type="PRINTS" id="PR00735">
    <property type="entry name" value="GLHYDRLASE8"/>
</dbReference>
<evidence type="ECO:0000256" key="5">
    <source>
        <dbReference type="ARBA" id="ARBA00023001"/>
    </source>
</evidence>
<organism evidence="8">
    <name type="scientific">Variovorax paradoxus</name>
    <dbReference type="NCBI Taxonomy" id="34073"/>
    <lineage>
        <taxon>Bacteria</taxon>
        <taxon>Pseudomonadati</taxon>
        <taxon>Pseudomonadota</taxon>
        <taxon>Betaproteobacteria</taxon>
        <taxon>Burkholderiales</taxon>
        <taxon>Comamonadaceae</taxon>
        <taxon>Variovorax</taxon>
    </lineage>
</organism>
<evidence type="ECO:0000313" key="8">
    <source>
        <dbReference type="EMBL" id="CAA2104843.1"/>
    </source>
</evidence>
<accession>A0A679J198</accession>
<dbReference type="Pfam" id="PF01270">
    <property type="entry name" value="Glyco_hydro_8"/>
    <property type="match status" value="1"/>
</dbReference>
<dbReference type="Gene3D" id="1.50.10.10">
    <property type="match status" value="1"/>
</dbReference>
<evidence type="ECO:0000256" key="6">
    <source>
        <dbReference type="ARBA" id="ARBA00023295"/>
    </source>
</evidence>
<keyword evidence="7" id="KW-0624">Polysaccharide degradation</keyword>
<dbReference type="GO" id="GO:0008810">
    <property type="term" value="F:cellulase activity"/>
    <property type="evidence" value="ECO:0007669"/>
    <property type="project" value="UniProtKB-EC"/>
</dbReference>
<evidence type="ECO:0000256" key="4">
    <source>
        <dbReference type="ARBA" id="ARBA00022801"/>
    </source>
</evidence>
<keyword evidence="4 8" id="KW-0378">Hydrolase</keyword>
<reference evidence="8" key="1">
    <citation type="submission" date="2019-12" db="EMBL/GenBank/DDBJ databases">
        <authorList>
            <person name="Cremers G."/>
        </authorList>
    </citation>
    <scope>NUCLEOTIDE SEQUENCE</scope>
    <source>
        <strain evidence="8">Vvax</strain>
    </source>
</reference>
<dbReference type="InterPro" id="IPR002037">
    <property type="entry name" value="Glyco_hydro_8"/>
</dbReference>
<evidence type="ECO:0000256" key="7">
    <source>
        <dbReference type="ARBA" id="ARBA00023326"/>
    </source>
</evidence>
<name>A0A679J198_VARPD</name>
<dbReference type="GO" id="GO:0030245">
    <property type="term" value="P:cellulose catabolic process"/>
    <property type="evidence" value="ECO:0007669"/>
    <property type="project" value="UniProtKB-KW"/>
</dbReference>
<keyword evidence="6 8" id="KW-0326">Glycosidase</keyword>
<evidence type="ECO:0000256" key="1">
    <source>
        <dbReference type="ARBA" id="ARBA00000966"/>
    </source>
</evidence>
<dbReference type="SUPFAM" id="SSF48208">
    <property type="entry name" value="Six-hairpin glycosidases"/>
    <property type="match status" value="1"/>
</dbReference>
<dbReference type="EMBL" id="LR743507">
    <property type="protein sequence ID" value="CAA2104843.1"/>
    <property type="molecule type" value="Genomic_DNA"/>
</dbReference>